<dbReference type="PROSITE" id="PS00518">
    <property type="entry name" value="ZF_RING_1"/>
    <property type="match status" value="1"/>
</dbReference>
<evidence type="ECO:0000313" key="6">
    <source>
        <dbReference type="Ensembl" id="ENSOMEP00000016381.1"/>
    </source>
</evidence>
<keyword evidence="7" id="KW-1185">Reference proteome</keyword>
<keyword evidence="1" id="KW-0479">Metal-binding</keyword>
<dbReference type="PROSITE" id="PS50089">
    <property type="entry name" value="ZF_RING_2"/>
    <property type="match status" value="1"/>
</dbReference>
<evidence type="ECO:0000313" key="7">
    <source>
        <dbReference type="Proteomes" id="UP000261560"/>
    </source>
</evidence>
<sequence length="58" mass="6628">MEAAEDSLKCPVCQDFFTEPVTLECGHDFCLTCIQEVWETDLPSKGPFFCPECQIFFT</sequence>
<dbReference type="Ensembl" id="ENSOMET00000034387.1">
    <property type="protein sequence ID" value="ENSOMEP00000016381.1"/>
    <property type="gene ID" value="ENSOMEG00000018023.1"/>
</dbReference>
<dbReference type="PANTHER" id="PTHR25465">
    <property type="entry name" value="B-BOX DOMAIN CONTAINING"/>
    <property type="match status" value="1"/>
</dbReference>
<dbReference type="OMA" id="AGPFFCP"/>
<dbReference type="GO" id="GO:0008270">
    <property type="term" value="F:zinc ion binding"/>
    <property type="evidence" value="ECO:0007669"/>
    <property type="project" value="UniProtKB-KW"/>
</dbReference>
<dbReference type="InterPro" id="IPR013083">
    <property type="entry name" value="Znf_RING/FYVE/PHD"/>
</dbReference>
<reference evidence="6" key="2">
    <citation type="submission" date="2025-09" db="UniProtKB">
        <authorList>
            <consortium name="Ensembl"/>
        </authorList>
    </citation>
    <scope>IDENTIFICATION</scope>
</reference>
<evidence type="ECO:0000256" key="1">
    <source>
        <dbReference type="ARBA" id="ARBA00022723"/>
    </source>
</evidence>
<dbReference type="Proteomes" id="UP000261560">
    <property type="component" value="Unplaced"/>
</dbReference>
<feature type="domain" description="RING-type" evidence="5">
    <location>
        <begin position="10"/>
        <end position="54"/>
    </location>
</feature>
<dbReference type="InterPro" id="IPR001841">
    <property type="entry name" value="Znf_RING"/>
</dbReference>
<evidence type="ECO:0000259" key="5">
    <source>
        <dbReference type="PROSITE" id="PS50089"/>
    </source>
</evidence>
<organism evidence="6 7">
    <name type="scientific">Oryzias melastigma</name>
    <name type="common">Marine medaka</name>
    <dbReference type="NCBI Taxonomy" id="30732"/>
    <lineage>
        <taxon>Eukaryota</taxon>
        <taxon>Metazoa</taxon>
        <taxon>Chordata</taxon>
        <taxon>Craniata</taxon>
        <taxon>Vertebrata</taxon>
        <taxon>Euteleostomi</taxon>
        <taxon>Actinopterygii</taxon>
        <taxon>Neopterygii</taxon>
        <taxon>Teleostei</taxon>
        <taxon>Neoteleostei</taxon>
        <taxon>Acanthomorphata</taxon>
        <taxon>Ovalentaria</taxon>
        <taxon>Atherinomorphae</taxon>
        <taxon>Beloniformes</taxon>
        <taxon>Adrianichthyidae</taxon>
        <taxon>Oryziinae</taxon>
        <taxon>Oryzias</taxon>
    </lineage>
</organism>
<evidence type="ECO:0000256" key="3">
    <source>
        <dbReference type="ARBA" id="ARBA00022833"/>
    </source>
</evidence>
<dbReference type="AlphaFoldDB" id="A0A3B3CEX9"/>
<reference evidence="6" key="1">
    <citation type="submission" date="2025-08" db="UniProtKB">
        <authorList>
            <consortium name="Ensembl"/>
        </authorList>
    </citation>
    <scope>IDENTIFICATION</scope>
</reference>
<protein>
    <submittedName>
        <fullName evidence="6">Si:ch211-1n9.6</fullName>
    </submittedName>
</protein>
<keyword evidence="3" id="KW-0862">Zinc</keyword>
<evidence type="ECO:0000256" key="2">
    <source>
        <dbReference type="ARBA" id="ARBA00022771"/>
    </source>
</evidence>
<dbReference type="InterPro" id="IPR017907">
    <property type="entry name" value="Znf_RING_CS"/>
</dbReference>
<dbReference type="STRING" id="30732.ENSOMEP00000016381"/>
<dbReference type="PaxDb" id="30732-ENSOMEP00000016381"/>
<name>A0A3B3CEX9_ORYME</name>
<dbReference type="SMART" id="SM00184">
    <property type="entry name" value="RING"/>
    <property type="match status" value="1"/>
</dbReference>
<dbReference type="PANTHER" id="PTHR25465:SF41">
    <property type="entry name" value="E3 UBIQUITIN-PROTEIN LIGASE RNF135"/>
    <property type="match status" value="1"/>
</dbReference>
<dbReference type="SUPFAM" id="SSF57850">
    <property type="entry name" value="RING/U-box"/>
    <property type="match status" value="1"/>
</dbReference>
<proteinExistence type="predicted"/>
<dbReference type="GeneTree" id="ENSGT00980000198624"/>
<dbReference type="Pfam" id="PF15227">
    <property type="entry name" value="zf-C3HC4_4"/>
    <property type="match status" value="1"/>
</dbReference>
<dbReference type="InterPro" id="IPR051051">
    <property type="entry name" value="E3_ubiq-ligase_TRIM/RNF"/>
</dbReference>
<keyword evidence="2 4" id="KW-0863">Zinc-finger</keyword>
<dbReference type="Gene3D" id="3.30.40.10">
    <property type="entry name" value="Zinc/RING finger domain, C3HC4 (zinc finger)"/>
    <property type="match status" value="1"/>
</dbReference>
<accession>A0A3B3CEX9</accession>
<evidence type="ECO:0000256" key="4">
    <source>
        <dbReference type="PROSITE-ProRule" id="PRU00175"/>
    </source>
</evidence>